<keyword evidence="3" id="KW-1185">Reference proteome</keyword>
<gene>
    <name evidence="2" type="ORF">C4F50_15205</name>
</gene>
<feature type="transmembrane region" description="Helical" evidence="1">
    <location>
        <begin position="82"/>
        <end position="103"/>
    </location>
</feature>
<dbReference type="InterPro" id="IPR049713">
    <property type="entry name" value="Pr6Pr-like"/>
</dbReference>
<dbReference type="Proteomes" id="UP000640614">
    <property type="component" value="Unassembled WGS sequence"/>
</dbReference>
<keyword evidence="1" id="KW-0472">Membrane</keyword>
<evidence type="ECO:0008006" key="4">
    <source>
        <dbReference type="Google" id="ProtNLM"/>
    </source>
</evidence>
<accession>A0ABR9TLN8</accession>
<comment type="caution">
    <text evidence="2">The sequence shown here is derived from an EMBL/GenBank/DDBJ whole genome shotgun (WGS) entry which is preliminary data.</text>
</comment>
<evidence type="ECO:0000313" key="3">
    <source>
        <dbReference type="Proteomes" id="UP000640614"/>
    </source>
</evidence>
<reference evidence="2 3" key="1">
    <citation type="submission" date="2018-07" db="EMBL/GenBank/DDBJ databases">
        <title>Genome assembly of strain KB82.</title>
        <authorList>
            <person name="Kukolya J."/>
            <person name="Horvath B."/>
            <person name="Nagy I."/>
            <person name="Toth A."/>
        </authorList>
    </citation>
    <scope>NUCLEOTIDE SEQUENCE [LARGE SCALE GENOMIC DNA]</scope>
    <source>
        <strain evidence="2 3">Kb82</strain>
    </source>
</reference>
<protein>
    <recommendedName>
        <fullName evidence="4">Pr6Pr family membrane protein</fullName>
    </recommendedName>
</protein>
<dbReference type="NCBIfam" id="NF038065">
    <property type="entry name" value="Pr6Pr"/>
    <property type="match status" value="1"/>
</dbReference>
<feature type="transmembrane region" description="Helical" evidence="1">
    <location>
        <begin position="143"/>
        <end position="166"/>
    </location>
</feature>
<proteinExistence type="predicted"/>
<name>A0ABR9TLN8_9FLAO</name>
<organism evidence="2 3">
    <name type="scientific">Flavobacterium hungaricum</name>
    <dbReference type="NCBI Taxonomy" id="2082725"/>
    <lineage>
        <taxon>Bacteria</taxon>
        <taxon>Pseudomonadati</taxon>
        <taxon>Bacteroidota</taxon>
        <taxon>Flavobacteriia</taxon>
        <taxon>Flavobacteriales</taxon>
        <taxon>Flavobacteriaceae</taxon>
        <taxon>Flavobacterium</taxon>
    </lineage>
</organism>
<feature type="transmembrane region" description="Helical" evidence="1">
    <location>
        <begin position="46"/>
        <end position="70"/>
    </location>
</feature>
<dbReference type="EMBL" id="PRDM01000003">
    <property type="protein sequence ID" value="MBE8726283.1"/>
    <property type="molecule type" value="Genomic_DNA"/>
</dbReference>
<keyword evidence="1" id="KW-0812">Transmembrane</keyword>
<dbReference type="RefSeq" id="WP_194139469.1">
    <property type="nucleotide sequence ID" value="NZ_PRDM01000003.1"/>
</dbReference>
<evidence type="ECO:0000256" key="1">
    <source>
        <dbReference type="SAM" id="Phobius"/>
    </source>
</evidence>
<keyword evidence="1" id="KW-1133">Transmembrane helix</keyword>
<feature type="transmembrane region" description="Helical" evidence="1">
    <location>
        <begin position="115"/>
        <end position="136"/>
    </location>
</feature>
<feature type="transmembrane region" description="Helical" evidence="1">
    <location>
        <begin position="186"/>
        <end position="207"/>
    </location>
</feature>
<feature type="transmembrane region" description="Helical" evidence="1">
    <location>
        <begin position="12"/>
        <end position="34"/>
    </location>
</feature>
<sequence length="221" mass="25450">MEKENTTKIGGEILLGIIFALELYALPMQFYLLINESEFSFFGAAIRFFSFFTILTNTLVAFASAVILFGGKFKLTYFFNKTATITAITVYILIVGIVFNFFLRKIVNLQGLHLIVSEIFHSIVPVLFLFFWFFYAKVERLSFTLIGVWLIYPIVYIIYTLLHGIFTDFYPYPFIDVTKLGFPTAIENGLLVLLAFVILSSVLIAVVKIRTRVRRLHFKLL</sequence>
<evidence type="ECO:0000313" key="2">
    <source>
        <dbReference type="EMBL" id="MBE8726283.1"/>
    </source>
</evidence>